<dbReference type="AlphaFoldDB" id="A0A3B0XTM2"/>
<reference evidence="2" key="1">
    <citation type="submission" date="2018-06" db="EMBL/GenBank/DDBJ databases">
        <authorList>
            <person name="Zhirakovskaya E."/>
        </authorList>
    </citation>
    <scope>NUCLEOTIDE SEQUENCE</scope>
</reference>
<dbReference type="EMBL" id="UOFH01000084">
    <property type="protein sequence ID" value="VAW59474.1"/>
    <property type="molecule type" value="Genomic_DNA"/>
</dbReference>
<accession>A0A3B0XTM2</accession>
<dbReference type="Pfam" id="PF18648">
    <property type="entry name" value="ADPRTs_Tse2"/>
    <property type="match status" value="1"/>
</dbReference>
<evidence type="ECO:0000313" key="2">
    <source>
        <dbReference type="EMBL" id="VAW59474.1"/>
    </source>
</evidence>
<evidence type="ECO:0000259" key="1">
    <source>
        <dbReference type="Pfam" id="PF18648"/>
    </source>
</evidence>
<gene>
    <name evidence="2" type="ORF">MNBD_GAMMA08-1794</name>
</gene>
<organism evidence="2">
    <name type="scientific">hydrothermal vent metagenome</name>
    <dbReference type="NCBI Taxonomy" id="652676"/>
    <lineage>
        <taxon>unclassified sequences</taxon>
        <taxon>metagenomes</taxon>
        <taxon>ecological metagenomes</taxon>
    </lineage>
</organism>
<proteinExistence type="predicted"/>
<dbReference type="InterPro" id="IPR041018">
    <property type="entry name" value="ADPRTs_Tse2"/>
</dbReference>
<protein>
    <recommendedName>
        <fullName evidence="1">Tse2 ADP-ribosyltransferase toxin domain-containing protein</fullName>
    </recommendedName>
</protein>
<name>A0A3B0XTM2_9ZZZZ</name>
<feature type="domain" description="Tse2 ADP-ribosyltransferase toxin" evidence="1">
    <location>
        <begin position="20"/>
        <end position="152"/>
    </location>
</feature>
<sequence>MSITLLKDVLIDTGMIENYYEGTVPTNLWRALKKKSGLQVFEFVEEPFILSNGRPRAADIQIKNKNGEKWVFIKERPRGVSTFDKLGVPKGKNWEYIKIAKGTELPNGLAIVKDHYNAEFEATHYTIAPAYDMPLSQFKSKLAVLAENLMKKAI</sequence>